<dbReference type="Proteomes" id="UP001163846">
    <property type="component" value="Unassembled WGS sequence"/>
</dbReference>
<sequence>MVRSRPVFIFVALGAASIAAAAPLRLAPSVEPAGQEAASCTRFDRDTADPGNPQDCVESEFNHNVSIGEYNVLDMNAFHSSRDFSGIAPLPSFDSPSSQDDDTSAPSIESRASHSSGLFDSPSSQEHEDADTISDPSISSRAPHPSGPFYSPSSQEHVDAITADVPGIESRAPHPSGPFYSPWIQERANAYDTASVPGIVSRAPQLSGPFDSQLSQERADVDDTSAPDIESHASHPSGPFNFSSSRGHKGADTANVLAIKSRAPHPSGLLYSPSIQERADADDTAGVPGIASRALHRSGLLEYFRRSLGVLSLRSSNAPLAHSRLQKRTDTEIPSVDDPDSPATLRISVPLQPTSTFSTSFPSVVASPDQRQDSREEKDAVTAAHSIVSRGPNSSGSPHPSAVSDAHTLVQENIINTDTASAHIIESRSPKPAGPTVVGGDMRTYHFVYGLSKVTFAKDVRNHIKSKCESYEQDVKVSSWKQFEETKSGQSWVEIDQLLSTLHPRLDRDLVRLEITADILDNVTNWKLPMSVYKQLRDWSPIQYSNDAKASTNINDWMLTKTGKLYLQIEELITPRCPGLDCSIVSILVEEDIRGLSADEKADVRLNKILTSTGEKHDDVAAALRLARNNMNRFRNKGSACLTRFKYWKDLSTSDVAASLEVKLKEKFKEAEEDKLVLPPVP</sequence>
<feature type="region of interest" description="Disordered" evidence="1">
    <location>
        <begin position="321"/>
        <end position="344"/>
    </location>
</feature>
<gene>
    <name evidence="3" type="ORF">F5878DRAFT_659943</name>
</gene>
<feature type="signal peptide" evidence="2">
    <location>
        <begin position="1"/>
        <end position="21"/>
    </location>
</feature>
<feature type="compositionally biased region" description="Polar residues" evidence="1">
    <location>
        <begin position="113"/>
        <end position="124"/>
    </location>
</feature>
<accession>A0AA38UFP8</accession>
<feature type="compositionally biased region" description="Basic and acidic residues" evidence="1">
    <location>
        <begin position="370"/>
        <end position="380"/>
    </location>
</feature>
<name>A0AA38UFP8_9AGAR</name>
<reference evidence="3" key="1">
    <citation type="submission" date="2022-08" db="EMBL/GenBank/DDBJ databases">
        <authorList>
            <consortium name="DOE Joint Genome Institute"/>
            <person name="Min B."/>
            <person name="Riley R."/>
            <person name="Sierra-Patev S."/>
            <person name="Naranjo-Ortiz M."/>
            <person name="Looney B."/>
            <person name="Konkel Z."/>
            <person name="Slot J.C."/>
            <person name="Sakamoto Y."/>
            <person name="Steenwyk J.L."/>
            <person name="Rokas A."/>
            <person name="Carro J."/>
            <person name="Camarero S."/>
            <person name="Ferreira P."/>
            <person name="Molpeceres G."/>
            <person name="Ruiz-Duenas F.J."/>
            <person name="Serrano A."/>
            <person name="Henrissat B."/>
            <person name="Drula E."/>
            <person name="Hughes K.W."/>
            <person name="Mata J.L."/>
            <person name="Ishikawa N.K."/>
            <person name="Vargas-Isla R."/>
            <person name="Ushijima S."/>
            <person name="Smith C.A."/>
            <person name="Ahrendt S."/>
            <person name="Andreopoulos W."/>
            <person name="He G."/>
            <person name="Labutti K."/>
            <person name="Lipzen A."/>
            <person name="Ng V."/>
            <person name="Sandor L."/>
            <person name="Barry K."/>
            <person name="Martinez A.T."/>
            <person name="Xiao Y."/>
            <person name="Gibbons J.G."/>
            <person name="Terashima K."/>
            <person name="Hibbett D.S."/>
            <person name="Grigoriev I.V."/>
        </authorList>
    </citation>
    <scope>NUCLEOTIDE SEQUENCE</scope>
    <source>
        <strain evidence="3">TFB9207</strain>
    </source>
</reference>
<dbReference type="AlphaFoldDB" id="A0AA38UFP8"/>
<comment type="caution">
    <text evidence="3">The sequence shown here is derived from an EMBL/GenBank/DDBJ whole genome shotgun (WGS) entry which is preliminary data.</text>
</comment>
<keyword evidence="4" id="KW-1185">Reference proteome</keyword>
<evidence type="ECO:0000256" key="2">
    <source>
        <dbReference type="SAM" id="SignalP"/>
    </source>
</evidence>
<evidence type="ECO:0000313" key="4">
    <source>
        <dbReference type="Proteomes" id="UP001163846"/>
    </source>
</evidence>
<evidence type="ECO:0000256" key="1">
    <source>
        <dbReference type="SAM" id="MobiDB-lite"/>
    </source>
</evidence>
<evidence type="ECO:0000313" key="3">
    <source>
        <dbReference type="EMBL" id="KAJ3839834.1"/>
    </source>
</evidence>
<feature type="region of interest" description="Disordered" evidence="1">
    <location>
        <begin position="202"/>
        <end position="249"/>
    </location>
</feature>
<feature type="region of interest" description="Disordered" evidence="1">
    <location>
        <begin position="89"/>
        <end position="154"/>
    </location>
</feature>
<protein>
    <submittedName>
        <fullName evidence="3">Uncharacterized protein</fullName>
    </submittedName>
</protein>
<feature type="region of interest" description="Disordered" evidence="1">
    <location>
        <begin position="358"/>
        <end position="404"/>
    </location>
</feature>
<keyword evidence="2" id="KW-0732">Signal</keyword>
<dbReference type="EMBL" id="MU806107">
    <property type="protein sequence ID" value="KAJ3839834.1"/>
    <property type="molecule type" value="Genomic_DNA"/>
</dbReference>
<feature type="compositionally biased region" description="Low complexity" evidence="1">
    <location>
        <begin position="358"/>
        <end position="368"/>
    </location>
</feature>
<feature type="compositionally biased region" description="Low complexity" evidence="1">
    <location>
        <begin position="89"/>
        <end position="98"/>
    </location>
</feature>
<proteinExistence type="predicted"/>
<organism evidence="3 4">
    <name type="scientific">Lentinula raphanica</name>
    <dbReference type="NCBI Taxonomy" id="153919"/>
    <lineage>
        <taxon>Eukaryota</taxon>
        <taxon>Fungi</taxon>
        <taxon>Dikarya</taxon>
        <taxon>Basidiomycota</taxon>
        <taxon>Agaricomycotina</taxon>
        <taxon>Agaricomycetes</taxon>
        <taxon>Agaricomycetidae</taxon>
        <taxon>Agaricales</taxon>
        <taxon>Marasmiineae</taxon>
        <taxon>Omphalotaceae</taxon>
        <taxon>Lentinula</taxon>
    </lineage>
</organism>
<feature type="region of interest" description="Disordered" evidence="1">
    <location>
        <begin position="33"/>
        <end position="53"/>
    </location>
</feature>
<feature type="chain" id="PRO_5041288554" evidence="2">
    <location>
        <begin position="22"/>
        <end position="682"/>
    </location>
</feature>